<proteinExistence type="inferred from homology"/>
<gene>
    <name evidence="3" type="ORF">SAMN03080606_02895</name>
</gene>
<evidence type="ECO:0000259" key="2">
    <source>
        <dbReference type="Pfam" id="PF01910"/>
    </source>
</evidence>
<dbReference type="AlphaFoldDB" id="A0A1G5JKH6"/>
<dbReference type="PANTHER" id="PTHR33777">
    <property type="entry name" value="UPF0045 PROTEIN ECM15"/>
    <property type="match status" value="1"/>
</dbReference>
<dbReference type="PANTHER" id="PTHR33777:SF1">
    <property type="entry name" value="UPF0045 PROTEIN ECM15"/>
    <property type="match status" value="1"/>
</dbReference>
<evidence type="ECO:0000313" key="3">
    <source>
        <dbReference type="EMBL" id="SCY88902.1"/>
    </source>
</evidence>
<comment type="similarity">
    <text evidence="1">Belongs to the UPF0045 family.</text>
</comment>
<dbReference type="EMBL" id="FMUS01000020">
    <property type="protein sequence ID" value="SCY88902.1"/>
    <property type="molecule type" value="Genomic_DNA"/>
</dbReference>
<dbReference type="SUPFAM" id="SSF89957">
    <property type="entry name" value="MTH1187/YkoF-like"/>
    <property type="match status" value="1"/>
</dbReference>
<dbReference type="Gene3D" id="3.30.70.930">
    <property type="match status" value="1"/>
</dbReference>
<protein>
    <submittedName>
        <fullName evidence="3">Uncharacterized protein, MTH1187 family</fullName>
    </submittedName>
</protein>
<reference evidence="3 4" key="1">
    <citation type="submission" date="2016-10" db="EMBL/GenBank/DDBJ databases">
        <authorList>
            <person name="de Groot N.N."/>
        </authorList>
    </citation>
    <scope>NUCLEOTIDE SEQUENCE [LARGE SCALE GENOMIC DNA]</scope>
    <source>
        <strain evidence="3 4">DSM 18978</strain>
    </source>
</reference>
<dbReference type="RefSeq" id="WP_091545073.1">
    <property type="nucleotide sequence ID" value="NZ_FMUS01000020.1"/>
</dbReference>
<dbReference type="Proteomes" id="UP000198636">
    <property type="component" value="Unassembled WGS sequence"/>
</dbReference>
<keyword evidence="4" id="KW-1185">Reference proteome</keyword>
<dbReference type="OrthoDB" id="5886358at2"/>
<feature type="domain" description="Thiamine-binding protein" evidence="2">
    <location>
        <begin position="4"/>
        <end position="96"/>
    </location>
</feature>
<name>A0A1G5JKH6_9FIRM</name>
<dbReference type="InterPro" id="IPR051614">
    <property type="entry name" value="UPF0045_domain"/>
</dbReference>
<organism evidence="3 4">
    <name type="scientific">Alkaliphilus peptidifermentans DSM 18978</name>
    <dbReference type="NCBI Taxonomy" id="1120976"/>
    <lineage>
        <taxon>Bacteria</taxon>
        <taxon>Bacillati</taxon>
        <taxon>Bacillota</taxon>
        <taxon>Clostridia</taxon>
        <taxon>Peptostreptococcales</taxon>
        <taxon>Natronincolaceae</taxon>
        <taxon>Alkaliphilus</taxon>
    </lineage>
</organism>
<dbReference type="STRING" id="1120976.SAMN03080606_02895"/>
<sequence length="101" mass="11482">MAIVEATIVPLGTGDTSISKYVADCHKILKNEKQIKYQLTPMSTIFEGELDVILQVVRKMHEIPFDKGAMRVSTSIKIDDRRDKKGTMEEKIKAVEEKMKD</sequence>
<dbReference type="InterPro" id="IPR002767">
    <property type="entry name" value="Thiamine_BP"/>
</dbReference>
<dbReference type="GO" id="GO:0005829">
    <property type="term" value="C:cytosol"/>
    <property type="evidence" value="ECO:0007669"/>
    <property type="project" value="TreeGrafter"/>
</dbReference>
<dbReference type="Pfam" id="PF01910">
    <property type="entry name" value="Thiamine_BP"/>
    <property type="match status" value="1"/>
</dbReference>
<evidence type="ECO:0000256" key="1">
    <source>
        <dbReference type="ARBA" id="ARBA00010272"/>
    </source>
</evidence>
<evidence type="ECO:0000313" key="4">
    <source>
        <dbReference type="Proteomes" id="UP000198636"/>
    </source>
</evidence>
<accession>A0A1G5JKH6</accession>
<dbReference type="NCBIfam" id="TIGR00106">
    <property type="entry name" value="MTH1187 family thiamine-binding protein"/>
    <property type="match status" value="1"/>
</dbReference>
<dbReference type="InterPro" id="IPR029756">
    <property type="entry name" value="MTH1187/YkoF-like"/>
</dbReference>